<evidence type="ECO:0000313" key="2">
    <source>
        <dbReference type="EMBL" id="WOO82411.1"/>
    </source>
</evidence>
<proteinExistence type="predicted"/>
<protein>
    <submittedName>
        <fullName evidence="2">Uncharacterized protein</fullName>
    </submittedName>
</protein>
<evidence type="ECO:0000256" key="1">
    <source>
        <dbReference type="SAM" id="MobiDB-lite"/>
    </source>
</evidence>
<evidence type="ECO:0000313" key="3">
    <source>
        <dbReference type="Proteomes" id="UP000827549"/>
    </source>
</evidence>
<dbReference type="Proteomes" id="UP000827549">
    <property type="component" value="Chromosome 4"/>
</dbReference>
<reference evidence="2" key="1">
    <citation type="submission" date="2023-10" db="EMBL/GenBank/DDBJ databases">
        <authorList>
            <person name="Noh H."/>
        </authorList>
    </citation>
    <scope>NUCLEOTIDE SEQUENCE</scope>
    <source>
        <strain evidence="2">DUCC4014</strain>
    </source>
</reference>
<name>A0AAF0YDC7_9TREE</name>
<feature type="compositionally biased region" description="Low complexity" evidence="1">
    <location>
        <begin position="33"/>
        <end position="51"/>
    </location>
</feature>
<dbReference type="EMBL" id="CP086717">
    <property type="protein sequence ID" value="WOO82411.1"/>
    <property type="molecule type" value="Genomic_DNA"/>
</dbReference>
<dbReference type="GeneID" id="87809127"/>
<dbReference type="AlphaFoldDB" id="A0AAF0YDC7"/>
<gene>
    <name evidence="2" type="ORF">LOC62_04G005900</name>
</gene>
<keyword evidence="3" id="KW-1185">Reference proteome</keyword>
<accession>A0AAF0YDC7</accession>
<feature type="compositionally biased region" description="Low complexity" evidence="1">
    <location>
        <begin position="82"/>
        <end position="112"/>
    </location>
</feature>
<organism evidence="2 3">
    <name type="scientific">Vanrija pseudolonga</name>
    <dbReference type="NCBI Taxonomy" id="143232"/>
    <lineage>
        <taxon>Eukaryota</taxon>
        <taxon>Fungi</taxon>
        <taxon>Dikarya</taxon>
        <taxon>Basidiomycota</taxon>
        <taxon>Agaricomycotina</taxon>
        <taxon>Tremellomycetes</taxon>
        <taxon>Trichosporonales</taxon>
        <taxon>Trichosporonaceae</taxon>
        <taxon>Vanrija</taxon>
    </lineage>
</organism>
<sequence>MSKSWFGRLAAKVSGDKDASPSPARQSAPGSQRTSAPASSGPSRAASATPSQQQRRAEPQEELWEEPPFEAFVAQPQPPPAATAAPATADGETARSPFHASAVAAASAGLTSPERVIDETTDLSTLTDQEITRLMEGMDGDVMNKQ</sequence>
<feature type="region of interest" description="Disordered" evidence="1">
    <location>
        <begin position="1"/>
        <end position="124"/>
    </location>
</feature>
<dbReference type="RefSeq" id="XP_062628443.1">
    <property type="nucleotide sequence ID" value="XM_062772459.1"/>
</dbReference>
<feature type="compositionally biased region" description="Polar residues" evidence="1">
    <location>
        <begin position="23"/>
        <end position="32"/>
    </location>
</feature>